<evidence type="ECO:0000313" key="2">
    <source>
        <dbReference type="Proteomes" id="UP000248764"/>
    </source>
</evidence>
<reference evidence="1 2" key="1">
    <citation type="submission" date="2018-01" db="EMBL/GenBank/DDBJ databases">
        <title>Draft genome sequence of Jiangella sp. GTF31.</title>
        <authorList>
            <person name="Sahin N."/>
            <person name="Ay H."/>
            <person name="Saygin H."/>
        </authorList>
    </citation>
    <scope>NUCLEOTIDE SEQUENCE [LARGE SCALE GENOMIC DNA]</scope>
    <source>
        <strain evidence="1 2">GTF31</strain>
    </source>
</reference>
<name>A0A2W2BHZ5_9ACTN</name>
<dbReference type="AlphaFoldDB" id="A0A2W2BHZ5"/>
<organism evidence="1 2">
    <name type="scientific">Jiangella anatolica</name>
    <dbReference type="NCBI Taxonomy" id="2670374"/>
    <lineage>
        <taxon>Bacteria</taxon>
        <taxon>Bacillati</taxon>
        <taxon>Actinomycetota</taxon>
        <taxon>Actinomycetes</taxon>
        <taxon>Jiangellales</taxon>
        <taxon>Jiangellaceae</taxon>
        <taxon>Jiangella</taxon>
    </lineage>
</organism>
<proteinExistence type="predicted"/>
<comment type="caution">
    <text evidence="1">The sequence shown here is derived from an EMBL/GenBank/DDBJ whole genome shotgun (WGS) entry which is preliminary data.</text>
</comment>
<sequence length="331" mass="35376">MSSRSMIGRRLAGRLARIGSAVALAAGLVTVVNFGAAQPASAEQSCPAPTQPPVSGIEHWIEQYSDRGVTVCWGMDNVGGIAQLAAVMQVVDLADGARVQLRSEHICDNGCFDAPLPQTQFQKHTAEEWHAIWAHSTLFSTTNTAYFKDTTNPTTALSLPEFTSGTVNTYGFALNGGSDLTNAKVSLTLGPTYNIPVQSVKLRDFGPVYTAANVNGHWACNVIGRGCTAGFSGTMGFHPAVNISGDPNETKRRTMVGVNAAVNVAGSRVYILTTVHSYKLADARQMLKFFGSQYEMQLDGGGSTQSISAYHQIDSPIFRKVPEVLQVYLGP</sequence>
<evidence type="ECO:0000313" key="1">
    <source>
        <dbReference type="EMBL" id="PZF79928.1"/>
    </source>
</evidence>
<gene>
    <name evidence="1" type="ORF">C1I92_28665</name>
</gene>
<accession>A0A2W2BHZ5</accession>
<dbReference type="EMBL" id="POTW01000109">
    <property type="protein sequence ID" value="PZF79928.1"/>
    <property type="molecule type" value="Genomic_DNA"/>
</dbReference>
<dbReference type="RefSeq" id="WP_111258054.1">
    <property type="nucleotide sequence ID" value="NZ_POTW01000109.1"/>
</dbReference>
<dbReference type="Proteomes" id="UP000248764">
    <property type="component" value="Unassembled WGS sequence"/>
</dbReference>
<protein>
    <recommendedName>
        <fullName evidence="3">Phosphodiester glycosidase domain-containing protein</fullName>
    </recommendedName>
</protein>
<keyword evidence="2" id="KW-1185">Reference proteome</keyword>
<evidence type="ECO:0008006" key="3">
    <source>
        <dbReference type="Google" id="ProtNLM"/>
    </source>
</evidence>